<dbReference type="Pfam" id="PF00439">
    <property type="entry name" value="Bromodomain"/>
    <property type="match status" value="1"/>
</dbReference>
<sequence>MVKQRETNAKRWGTLEELLLASAVNRHGTASWESVAMEIHNRCSHQSSSSLTPQDCRNKFYDLKRRFLSQNVLDSDSDPTTLMPMLDELRKIRVQELRRDVERRDVLIVSLEMKVKRLEEERDRSSNQSPEGSDLDTDKAKTNLHLQNPAASGDDSDDRENRSLNESNSTSKKDDVRQNGVVEDNPIIESVNMSKMEETGPPKTGDEPGREWSFESAGQEPEPEPDPEAKPEREKKSSGGYKRREKERNWGNLKAAVVDSNEAWESVSESKQDGKEGAVSKQQSSDVQSSGSLSQRKRCRNSSGEEPEVSPAKPKPKALAVKTEPLLKLLDIIRSHQLGSTFERRLRSQESDRYKNLIRQHIDLRTIRCRVVKGAYADSIHRFFRDLLLLFNNAIIFFHRSSPENGAALKLRALVLKDMKDHIDKPQPIVLKSKPKQETDLSLPSSKPTTKPSTTTIVGCRKRDSVATDCKKVDKNSRDIEVKPKVSDSSEIKIYEKGTWKKGLNSKERLRPTSTPTPANSGQRSSRTSSTSKNNGEVKHEYGGNELSSHDGMEVRMEKKERVTKKKQGAVSFLKRMKQNSPNEAAEEDGDASENECIKEEEEEEEEEEGKRKVKRQKEGKRERVRRSGGGGGGGGRGKKAVGRPPKKTETVTVKRQQREEVSNSKPQKRSRR</sequence>
<evidence type="ECO:0000256" key="2">
    <source>
        <dbReference type="PROSITE-ProRule" id="PRU00035"/>
    </source>
</evidence>
<dbReference type="EMBL" id="CM002925">
    <property type="protein sequence ID" value="KGN54152.1"/>
    <property type="molecule type" value="Genomic_DNA"/>
</dbReference>
<dbReference type="Gene3D" id="1.10.10.60">
    <property type="entry name" value="Homeodomain-like"/>
    <property type="match status" value="1"/>
</dbReference>
<dbReference type="AlphaFoldDB" id="A0A0A0L0M6"/>
<gene>
    <name evidence="6" type="ORF">Csa_4G290190</name>
</gene>
<dbReference type="PROSITE" id="PS50014">
    <property type="entry name" value="BROMODOMAIN_2"/>
    <property type="match status" value="1"/>
</dbReference>
<protein>
    <submittedName>
        <fullName evidence="6">Uncharacterized protein</fullName>
    </submittedName>
</protein>
<dbReference type="PROSITE" id="PS50090">
    <property type="entry name" value="MYB_LIKE"/>
    <property type="match status" value="1"/>
</dbReference>
<feature type="region of interest" description="Disordered" evidence="3">
    <location>
        <begin position="426"/>
        <end position="461"/>
    </location>
</feature>
<dbReference type="SUPFAM" id="SSF46689">
    <property type="entry name" value="Homeodomain-like"/>
    <property type="match status" value="1"/>
</dbReference>
<dbReference type="OrthoDB" id="1742084at2759"/>
<dbReference type="InterPro" id="IPR001487">
    <property type="entry name" value="Bromodomain"/>
</dbReference>
<evidence type="ECO:0000313" key="7">
    <source>
        <dbReference type="Proteomes" id="UP000029981"/>
    </source>
</evidence>
<evidence type="ECO:0000259" key="5">
    <source>
        <dbReference type="PROSITE" id="PS50090"/>
    </source>
</evidence>
<dbReference type="SMART" id="SM00717">
    <property type="entry name" value="SANT"/>
    <property type="match status" value="1"/>
</dbReference>
<feature type="compositionally biased region" description="Basic residues" evidence="3">
    <location>
        <begin position="612"/>
        <end position="627"/>
    </location>
</feature>
<reference evidence="6 7" key="4">
    <citation type="journal article" date="2011" name="BMC Genomics">
        <title>RNA-Seq improves annotation of protein-coding genes in the cucumber genome.</title>
        <authorList>
            <person name="Li Z."/>
            <person name="Zhang Z."/>
            <person name="Yan P."/>
            <person name="Huang S."/>
            <person name="Fei Z."/>
            <person name="Lin K."/>
        </authorList>
    </citation>
    <scope>NUCLEOTIDE SEQUENCE [LARGE SCALE GENOMIC DNA]</scope>
    <source>
        <strain evidence="7">cv. 9930</strain>
    </source>
</reference>
<name>A0A0A0L0M6_CUCSA</name>
<organism evidence="6 7">
    <name type="scientific">Cucumis sativus</name>
    <name type="common">Cucumber</name>
    <dbReference type="NCBI Taxonomy" id="3659"/>
    <lineage>
        <taxon>Eukaryota</taxon>
        <taxon>Viridiplantae</taxon>
        <taxon>Streptophyta</taxon>
        <taxon>Embryophyta</taxon>
        <taxon>Tracheophyta</taxon>
        <taxon>Spermatophyta</taxon>
        <taxon>Magnoliopsida</taxon>
        <taxon>eudicotyledons</taxon>
        <taxon>Gunneridae</taxon>
        <taxon>Pentapetalae</taxon>
        <taxon>rosids</taxon>
        <taxon>fabids</taxon>
        <taxon>Cucurbitales</taxon>
        <taxon>Cucurbitaceae</taxon>
        <taxon>Benincaseae</taxon>
        <taxon>Cucumis</taxon>
    </lineage>
</organism>
<dbReference type="PANTHER" id="PTHR37888">
    <property type="entry name" value="DNA-BINDING BROMODOMAIN-CONTAINING PROTEIN"/>
    <property type="match status" value="1"/>
</dbReference>
<dbReference type="PANTHER" id="PTHR37888:SF8">
    <property type="entry name" value="HISTONE-LYSINE N-METHYLTRANSFERASE, H3 LYSINE-79 SPECIFIC-LIKE"/>
    <property type="match status" value="1"/>
</dbReference>
<dbReference type="InterPro" id="IPR001005">
    <property type="entry name" value="SANT/Myb"/>
</dbReference>
<dbReference type="Pfam" id="PF00249">
    <property type="entry name" value="Myb_DNA-binding"/>
    <property type="match status" value="1"/>
</dbReference>
<feature type="compositionally biased region" description="Basic and acidic residues" evidence="3">
    <location>
        <begin position="195"/>
        <end position="213"/>
    </location>
</feature>
<feature type="compositionally biased region" description="Low complexity" evidence="3">
    <location>
        <begin position="441"/>
        <end position="456"/>
    </location>
</feature>
<feature type="region of interest" description="Disordered" evidence="3">
    <location>
        <begin position="503"/>
        <end position="673"/>
    </location>
</feature>
<keyword evidence="7" id="KW-1185">Reference proteome</keyword>
<dbReference type="InterPro" id="IPR009057">
    <property type="entry name" value="Homeodomain-like_sf"/>
</dbReference>
<feature type="region of interest" description="Disordered" evidence="3">
    <location>
        <begin position="118"/>
        <end position="318"/>
    </location>
</feature>
<keyword evidence="1 2" id="KW-0103">Bromodomain</keyword>
<proteinExistence type="predicted"/>
<evidence type="ECO:0000313" key="6">
    <source>
        <dbReference type="EMBL" id="KGN54152.1"/>
    </source>
</evidence>
<reference evidence="6 7" key="2">
    <citation type="journal article" date="2009" name="PLoS ONE">
        <title>An integrated genetic and cytogenetic map of the cucumber genome.</title>
        <authorList>
            <person name="Ren Y."/>
            <person name="Zhang Z."/>
            <person name="Liu J."/>
            <person name="Staub J.E."/>
            <person name="Han Y."/>
            <person name="Cheng Z."/>
            <person name="Li X."/>
            <person name="Lu J."/>
            <person name="Miao H."/>
            <person name="Kang H."/>
            <person name="Xie B."/>
            <person name="Gu X."/>
            <person name="Wang X."/>
            <person name="Du Y."/>
            <person name="Jin W."/>
            <person name="Huang S."/>
        </authorList>
    </citation>
    <scope>NUCLEOTIDE SEQUENCE [LARGE SCALE GENOMIC DNA]</scope>
    <source>
        <strain evidence="7">cv. 9930</strain>
    </source>
</reference>
<feature type="compositionally biased region" description="Basic residues" evidence="3">
    <location>
        <begin position="637"/>
        <end position="646"/>
    </location>
</feature>
<dbReference type="Proteomes" id="UP000029981">
    <property type="component" value="Chromosome 4"/>
</dbReference>
<dbReference type="SMART" id="SM00297">
    <property type="entry name" value="BROMO"/>
    <property type="match status" value="1"/>
</dbReference>
<feature type="compositionally biased region" description="Acidic residues" evidence="3">
    <location>
        <begin position="585"/>
        <end position="608"/>
    </location>
</feature>
<evidence type="ECO:0000256" key="3">
    <source>
        <dbReference type="SAM" id="MobiDB-lite"/>
    </source>
</evidence>
<feature type="domain" description="Myb-like" evidence="5">
    <location>
        <begin position="4"/>
        <end position="64"/>
    </location>
</feature>
<reference evidence="6 7" key="3">
    <citation type="journal article" date="2010" name="BMC Genomics">
        <title>Transcriptome sequencing and comparative analysis of cucumber flowers with different sex types.</title>
        <authorList>
            <person name="Guo S."/>
            <person name="Zheng Y."/>
            <person name="Joung J.G."/>
            <person name="Liu S."/>
            <person name="Zhang Z."/>
            <person name="Crasta O.R."/>
            <person name="Sobral B.W."/>
            <person name="Xu Y."/>
            <person name="Huang S."/>
            <person name="Fei Z."/>
        </authorList>
    </citation>
    <scope>NUCLEOTIDE SEQUENCE [LARGE SCALE GENOMIC DNA]</scope>
    <source>
        <strain evidence="7">cv. 9930</strain>
    </source>
</reference>
<reference evidence="6 7" key="1">
    <citation type="journal article" date="2009" name="Nat. Genet.">
        <title>The genome of the cucumber, Cucumis sativus L.</title>
        <authorList>
            <person name="Huang S."/>
            <person name="Li R."/>
            <person name="Zhang Z."/>
            <person name="Li L."/>
            <person name="Gu X."/>
            <person name="Fan W."/>
            <person name="Lucas W.J."/>
            <person name="Wang X."/>
            <person name="Xie B."/>
            <person name="Ni P."/>
            <person name="Ren Y."/>
            <person name="Zhu H."/>
            <person name="Li J."/>
            <person name="Lin K."/>
            <person name="Jin W."/>
            <person name="Fei Z."/>
            <person name="Li G."/>
            <person name="Staub J."/>
            <person name="Kilian A."/>
            <person name="van der Vossen E.A."/>
            <person name="Wu Y."/>
            <person name="Guo J."/>
            <person name="He J."/>
            <person name="Jia Z."/>
            <person name="Ren Y."/>
            <person name="Tian G."/>
            <person name="Lu Y."/>
            <person name="Ruan J."/>
            <person name="Qian W."/>
            <person name="Wang M."/>
            <person name="Huang Q."/>
            <person name="Li B."/>
            <person name="Xuan Z."/>
            <person name="Cao J."/>
            <person name="Asan"/>
            <person name="Wu Z."/>
            <person name="Zhang J."/>
            <person name="Cai Q."/>
            <person name="Bai Y."/>
            <person name="Zhao B."/>
            <person name="Han Y."/>
            <person name="Li Y."/>
            <person name="Li X."/>
            <person name="Wang S."/>
            <person name="Shi Q."/>
            <person name="Liu S."/>
            <person name="Cho W.K."/>
            <person name="Kim J.Y."/>
            <person name="Xu Y."/>
            <person name="Heller-Uszynska K."/>
            <person name="Miao H."/>
            <person name="Cheng Z."/>
            <person name="Zhang S."/>
            <person name="Wu J."/>
            <person name="Yang Y."/>
            <person name="Kang H."/>
            <person name="Li M."/>
            <person name="Liang H."/>
            <person name="Ren X."/>
            <person name="Shi Z."/>
            <person name="Wen M."/>
            <person name="Jian M."/>
            <person name="Yang H."/>
            <person name="Zhang G."/>
            <person name="Yang Z."/>
            <person name="Chen R."/>
            <person name="Liu S."/>
            <person name="Li J."/>
            <person name="Ma L."/>
            <person name="Liu H."/>
            <person name="Zhou Y."/>
            <person name="Zhao J."/>
            <person name="Fang X."/>
            <person name="Li G."/>
            <person name="Fang L."/>
            <person name="Li Y."/>
            <person name="Liu D."/>
            <person name="Zheng H."/>
            <person name="Zhang Y."/>
            <person name="Qin N."/>
            <person name="Li Z."/>
            <person name="Yang G."/>
            <person name="Yang S."/>
            <person name="Bolund L."/>
            <person name="Kristiansen K."/>
            <person name="Zheng H."/>
            <person name="Li S."/>
            <person name="Zhang X."/>
            <person name="Yang H."/>
            <person name="Wang J."/>
            <person name="Sun R."/>
            <person name="Zhang B."/>
            <person name="Jiang S."/>
            <person name="Wang J."/>
            <person name="Du Y."/>
            <person name="Li S."/>
        </authorList>
    </citation>
    <scope>NUCLEOTIDE SEQUENCE [LARGE SCALE GENOMIC DNA]</scope>
    <source>
        <strain evidence="7">cv. 9930</strain>
    </source>
</reference>
<dbReference type="SUPFAM" id="SSF47370">
    <property type="entry name" value="Bromodomain"/>
    <property type="match status" value="1"/>
</dbReference>
<accession>A0A0A0L0M6</accession>
<feature type="compositionally biased region" description="Basic and acidic residues" evidence="3">
    <location>
        <begin position="268"/>
        <end position="278"/>
    </location>
</feature>
<dbReference type="KEGG" id="csv:101213195"/>
<dbReference type="InterPro" id="IPR036427">
    <property type="entry name" value="Bromodomain-like_sf"/>
</dbReference>
<dbReference type="CDD" id="cd04369">
    <property type="entry name" value="Bromodomain"/>
    <property type="match status" value="1"/>
</dbReference>
<dbReference type="Gramene" id="KGN54152">
    <property type="protein sequence ID" value="KGN54152"/>
    <property type="gene ID" value="Csa_4G290190"/>
</dbReference>
<dbReference type="Gene3D" id="1.20.920.10">
    <property type="entry name" value="Bromodomain-like"/>
    <property type="match status" value="1"/>
</dbReference>
<dbReference type="CDD" id="cd00167">
    <property type="entry name" value="SANT"/>
    <property type="match status" value="1"/>
</dbReference>
<feature type="compositionally biased region" description="Basic and acidic residues" evidence="3">
    <location>
        <begin position="227"/>
        <end position="249"/>
    </location>
</feature>
<feature type="compositionally biased region" description="Polar residues" evidence="3">
    <location>
        <begin position="512"/>
        <end position="523"/>
    </location>
</feature>
<dbReference type="eggNOG" id="ENOG502QR9N">
    <property type="taxonomic scope" value="Eukaryota"/>
</dbReference>
<feature type="compositionally biased region" description="Basic and acidic residues" evidence="3">
    <location>
        <begin position="536"/>
        <end position="561"/>
    </location>
</feature>
<evidence type="ECO:0000256" key="1">
    <source>
        <dbReference type="ARBA" id="ARBA00023117"/>
    </source>
</evidence>
<dbReference type="OMA" id="SFTPQLC"/>
<feature type="domain" description="Bromo" evidence="4">
    <location>
        <begin position="334"/>
        <end position="405"/>
    </location>
</feature>
<evidence type="ECO:0000259" key="4">
    <source>
        <dbReference type="PROSITE" id="PS50014"/>
    </source>
</evidence>
<feature type="compositionally biased region" description="Low complexity" evidence="3">
    <location>
        <begin position="280"/>
        <end position="294"/>
    </location>
</feature>